<dbReference type="EMBL" id="CP122537">
    <property type="protein sequence ID" value="WGH78558.1"/>
    <property type="molecule type" value="Genomic_DNA"/>
</dbReference>
<keyword evidence="8" id="KW-1185">Reference proteome</keyword>
<dbReference type="SMART" id="SM01120">
    <property type="entry name" value="Dak2"/>
    <property type="match status" value="1"/>
</dbReference>
<accession>A0ABY8LDU3</accession>
<evidence type="ECO:0000313" key="8">
    <source>
        <dbReference type="Proteomes" id="UP001243420"/>
    </source>
</evidence>
<keyword evidence="2" id="KW-0547">Nucleotide-binding</keyword>
<keyword evidence="3 7" id="KW-0418">Kinase</keyword>
<dbReference type="PANTHER" id="PTHR28629">
    <property type="entry name" value="TRIOKINASE/FMN CYCLASE"/>
    <property type="match status" value="1"/>
</dbReference>
<keyword evidence="4" id="KW-0067">ATP-binding</keyword>
<organism evidence="7 8">
    <name type="scientific">Jannaschia ovalis</name>
    <dbReference type="NCBI Taxonomy" id="3038773"/>
    <lineage>
        <taxon>Bacteria</taxon>
        <taxon>Pseudomonadati</taxon>
        <taxon>Pseudomonadota</taxon>
        <taxon>Alphaproteobacteria</taxon>
        <taxon>Rhodobacterales</taxon>
        <taxon>Roseobacteraceae</taxon>
        <taxon>Jannaschia</taxon>
    </lineage>
</organism>
<evidence type="ECO:0000256" key="1">
    <source>
        <dbReference type="ARBA" id="ARBA00022679"/>
    </source>
</evidence>
<dbReference type="Pfam" id="PF02733">
    <property type="entry name" value="Dak1"/>
    <property type="match status" value="1"/>
</dbReference>
<sequence>MGQFVNAKDAIVTDAIDGLVRSSGGRLRRLDGYPHIRVVTRGDWDRGKVALVSGGGSGHEPAHAGFVGPGMLTAAVCGDVFASPSVDAVLAGILAVTGAAGCLLIVKNYTGDRLNFGLAAERARAFGKRVEMVVVDDDIALPDLPSPRGVAGTLFVHKIAGAAAEAGADLDAVKAAAERVIAGTRSLGMSLDTCWVPGSPREERIPAGKAELGLGIHGEPGVEQVAYEGAAAAMSAVAAKLKTAMGEGPHVALLNNLGGTSELEMAILARDLAASEIGARIGHVIGPASLMTSLDMRGFSVSVYPASAEEIAALSTPVPMTAWPGCDALGEVGIDALPDGLAPIAPEPSSDPQTEAFLRRCCDLLISAEADLNALDAKSGDGDTGSTLAGAARAMTGALGRMPLADHTQLLRAIGQELSQTMGGSSGVLLAIFFTAAGDAAAGGHDMIGALRAGLARMQEIGGAEPGDRTMIDALAPALDALPDGMGAAATAAREGAAHTATLTRARAGRAAYVGEGQLRGNVDPGAEAVARLFEGLAE</sequence>
<dbReference type="Gene3D" id="3.40.50.10440">
    <property type="entry name" value="Dihydroxyacetone kinase, domain 1"/>
    <property type="match status" value="1"/>
</dbReference>
<keyword evidence="1 7" id="KW-0808">Transferase</keyword>
<dbReference type="InterPro" id="IPR004006">
    <property type="entry name" value="DhaK_dom"/>
</dbReference>
<dbReference type="PANTHER" id="PTHR28629:SF4">
    <property type="entry name" value="TRIOKINASE_FMN CYCLASE"/>
    <property type="match status" value="1"/>
</dbReference>
<evidence type="ECO:0000313" key="7">
    <source>
        <dbReference type="EMBL" id="WGH78558.1"/>
    </source>
</evidence>
<dbReference type="InterPro" id="IPR050861">
    <property type="entry name" value="Dihydroxyacetone_Kinase"/>
</dbReference>
<gene>
    <name evidence="7" type="ORF">P8627_16315</name>
</gene>
<evidence type="ECO:0000256" key="2">
    <source>
        <dbReference type="ARBA" id="ARBA00022741"/>
    </source>
</evidence>
<dbReference type="RefSeq" id="WP_279965309.1">
    <property type="nucleotide sequence ID" value="NZ_CP122537.1"/>
</dbReference>
<dbReference type="GO" id="GO:0047324">
    <property type="term" value="F:phosphoenolpyruvate-glycerone phosphotransferase activity"/>
    <property type="evidence" value="ECO:0007669"/>
    <property type="project" value="UniProtKB-EC"/>
</dbReference>
<reference evidence="7 8" key="1">
    <citation type="submission" date="2023-04" db="EMBL/GenBank/DDBJ databases">
        <title>Jannaschia ovalis sp. nov., a marine bacterium isolated from sea tidal flat.</title>
        <authorList>
            <person name="Kwon D.Y."/>
            <person name="Kim J.-J."/>
        </authorList>
    </citation>
    <scope>NUCLEOTIDE SEQUENCE [LARGE SCALE GENOMIC DNA]</scope>
    <source>
        <strain evidence="7 8">GRR-S6-38</strain>
    </source>
</reference>
<evidence type="ECO:0000256" key="4">
    <source>
        <dbReference type="ARBA" id="ARBA00022840"/>
    </source>
</evidence>
<dbReference type="SUPFAM" id="SSF82549">
    <property type="entry name" value="DAK1/DegV-like"/>
    <property type="match status" value="1"/>
</dbReference>
<dbReference type="Pfam" id="PF02734">
    <property type="entry name" value="Dak2"/>
    <property type="match status" value="1"/>
</dbReference>
<name>A0ABY8LDU3_9RHOB</name>
<dbReference type="PROSITE" id="PS51480">
    <property type="entry name" value="DHAL"/>
    <property type="match status" value="1"/>
</dbReference>
<feature type="domain" description="DhaK" evidence="6">
    <location>
        <begin position="7"/>
        <end position="323"/>
    </location>
</feature>
<dbReference type="Proteomes" id="UP001243420">
    <property type="component" value="Chromosome"/>
</dbReference>
<proteinExistence type="predicted"/>
<evidence type="ECO:0000259" key="5">
    <source>
        <dbReference type="PROSITE" id="PS51480"/>
    </source>
</evidence>
<feature type="domain" description="DhaL" evidence="5">
    <location>
        <begin position="352"/>
        <end position="539"/>
    </location>
</feature>
<dbReference type="Gene3D" id="3.30.1180.20">
    <property type="entry name" value="Dihydroxyacetone kinase, domain 2"/>
    <property type="match status" value="1"/>
</dbReference>
<protein>
    <submittedName>
        <fullName evidence="7">Dihydroxyacetone kinase subunit DhaK</fullName>
        <ecNumber evidence="7">2.7.1.121</ecNumber>
    </submittedName>
</protein>
<evidence type="ECO:0000259" key="6">
    <source>
        <dbReference type="PROSITE" id="PS51481"/>
    </source>
</evidence>
<dbReference type="PROSITE" id="PS51481">
    <property type="entry name" value="DHAK"/>
    <property type="match status" value="1"/>
</dbReference>
<dbReference type="Gene3D" id="1.25.40.340">
    <property type="match status" value="1"/>
</dbReference>
<dbReference type="EC" id="2.7.1.121" evidence="7"/>
<dbReference type="SUPFAM" id="SSF101473">
    <property type="entry name" value="DhaL-like"/>
    <property type="match status" value="1"/>
</dbReference>
<evidence type="ECO:0000256" key="3">
    <source>
        <dbReference type="ARBA" id="ARBA00022777"/>
    </source>
</evidence>
<dbReference type="InterPro" id="IPR004007">
    <property type="entry name" value="DhaL_dom"/>
</dbReference>
<dbReference type="InterPro" id="IPR036117">
    <property type="entry name" value="DhaL_dom_sf"/>
</dbReference>